<organism evidence="1 2">
    <name type="scientific">Sutterella seckii</name>
    <dbReference type="NCBI Taxonomy" id="1944635"/>
    <lineage>
        <taxon>Bacteria</taxon>
        <taxon>Pseudomonadati</taxon>
        <taxon>Pseudomonadota</taxon>
        <taxon>Betaproteobacteria</taxon>
        <taxon>Burkholderiales</taxon>
        <taxon>Sutterellaceae</taxon>
        <taxon>Sutterella</taxon>
    </lineage>
</organism>
<dbReference type="OrthoDB" id="838646at2"/>
<protein>
    <submittedName>
        <fullName evidence="1">SRPBCC domain-containing protein</fullName>
    </submittedName>
</protein>
<accession>A0A6I1ES71</accession>
<reference evidence="1 2" key="1">
    <citation type="submission" date="2019-10" db="EMBL/GenBank/DDBJ databases">
        <title>Genome diversity of Sutterella seckii.</title>
        <authorList>
            <person name="Chaplin A.V."/>
            <person name="Sokolova S.R."/>
            <person name="Mosin K.A."/>
            <person name="Ivanova E.L."/>
            <person name="Kochetkova T.O."/>
            <person name="Goltsov A.Y."/>
            <person name="Trofimov D.Y."/>
            <person name="Efimov B.A."/>
        </authorList>
    </citation>
    <scope>NUCLEOTIDE SEQUENCE [LARGE SCALE GENOMIC DNA]</scope>
    <source>
        <strain evidence="1 2">ASD393</strain>
    </source>
</reference>
<name>A0A6I1ES71_9BURK</name>
<gene>
    <name evidence="1" type="ORF">GBM95_06590</name>
</gene>
<dbReference type="SUPFAM" id="SSF55961">
    <property type="entry name" value="Bet v1-like"/>
    <property type="match status" value="1"/>
</dbReference>
<dbReference type="InterPro" id="IPR023393">
    <property type="entry name" value="START-like_dom_sf"/>
</dbReference>
<comment type="caution">
    <text evidence="1">The sequence shown here is derived from an EMBL/GenBank/DDBJ whole genome shotgun (WGS) entry which is preliminary data.</text>
</comment>
<evidence type="ECO:0000313" key="1">
    <source>
        <dbReference type="EMBL" id="KAB7660129.1"/>
    </source>
</evidence>
<dbReference type="RefSeq" id="WP_152158382.1">
    <property type="nucleotide sequence ID" value="NZ_WEHX01000036.1"/>
</dbReference>
<dbReference type="Gene3D" id="3.30.530.20">
    <property type="match status" value="1"/>
</dbReference>
<dbReference type="EMBL" id="WEHX01000036">
    <property type="protein sequence ID" value="KAB7660129.1"/>
    <property type="molecule type" value="Genomic_DNA"/>
</dbReference>
<sequence length="163" mass="18551">MESIRWPEDYLPGMTDNFASNEVIVEGLSVEDVWALLVNPHRWPEYYANASDIRFSNDNLKEGDVFFFRTFGFPVDAQVTECVPPGREACARLAWHGWCGLGTDRLDVIHAWLIEGLPHNRVRILTQESQKGEPAKVLAKTHPNPMVAGHQDWLEGIVRALRK</sequence>
<evidence type="ECO:0000313" key="2">
    <source>
        <dbReference type="Proteomes" id="UP000430564"/>
    </source>
</evidence>
<dbReference type="AlphaFoldDB" id="A0A6I1ES71"/>
<dbReference type="CDD" id="cd07822">
    <property type="entry name" value="SRPBCC_4"/>
    <property type="match status" value="1"/>
</dbReference>
<proteinExistence type="predicted"/>
<dbReference type="Proteomes" id="UP000430564">
    <property type="component" value="Unassembled WGS sequence"/>
</dbReference>